<sequence>MTGSDSKKPPQGSAPAQRRLRRTVALVGMMGSGKTAVGKALAARLGAQFLDSDAAIEEAAKATIPEIFARDGESFFRDREAEVIARLLSGPPVVLSTGGGAFMADRNREAIARAGVALWLDADLDTLWERVRHKDSRPLLRTSDPKGTLAEIYERRVPVYRLAGLHVRSEPGCSVEETASRALSVLATRPDILESP</sequence>
<organism evidence="12 13">
    <name type="scientific">Rubellimicrobium roseum</name>
    <dbReference type="NCBI Taxonomy" id="687525"/>
    <lineage>
        <taxon>Bacteria</taxon>
        <taxon>Pseudomonadati</taxon>
        <taxon>Pseudomonadota</taxon>
        <taxon>Alphaproteobacteria</taxon>
        <taxon>Rhodobacterales</taxon>
        <taxon>Roseobacteraceae</taxon>
        <taxon>Rubellimicrobium</taxon>
    </lineage>
</organism>
<dbReference type="InterPro" id="IPR000623">
    <property type="entry name" value="Shikimate_kinase/TSH1"/>
</dbReference>
<comment type="subcellular location">
    <subcellularLocation>
        <location evidence="11">Cytoplasm</location>
    </subcellularLocation>
</comment>
<comment type="pathway">
    <text evidence="1 11">Metabolic intermediate biosynthesis; chorismate biosynthesis; chorismate from D-erythrose 4-phosphate and phosphoenolpyruvate: step 5/7.</text>
</comment>
<dbReference type="GO" id="GO:0000287">
    <property type="term" value="F:magnesium ion binding"/>
    <property type="evidence" value="ECO:0007669"/>
    <property type="project" value="UniProtKB-UniRule"/>
</dbReference>
<keyword evidence="9 11" id="KW-0057">Aromatic amino acid biosynthesis</keyword>
<evidence type="ECO:0000256" key="5">
    <source>
        <dbReference type="ARBA" id="ARBA00022679"/>
    </source>
</evidence>
<evidence type="ECO:0000256" key="9">
    <source>
        <dbReference type="ARBA" id="ARBA00023141"/>
    </source>
</evidence>
<evidence type="ECO:0000256" key="7">
    <source>
        <dbReference type="ARBA" id="ARBA00022777"/>
    </source>
</evidence>
<dbReference type="EMBL" id="VDFV01000021">
    <property type="protein sequence ID" value="TNC69520.1"/>
    <property type="molecule type" value="Genomic_DNA"/>
</dbReference>
<dbReference type="PROSITE" id="PS01128">
    <property type="entry name" value="SHIKIMATE_KINASE"/>
    <property type="match status" value="1"/>
</dbReference>
<comment type="caution">
    <text evidence="11">Lacks conserved residue(s) required for the propagation of feature annotation.</text>
</comment>
<feature type="binding site" evidence="11">
    <location>
        <position position="99"/>
    </location>
    <ligand>
        <name>substrate</name>
    </ligand>
</feature>
<keyword evidence="13" id="KW-1185">Reference proteome</keyword>
<feature type="binding site" evidence="11">
    <location>
        <position position="137"/>
    </location>
    <ligand>
        <name>ATP</name>
        <dbReference type="ChEBI" id="CHEBI:30616"/>
    </ligand>
</feature>
<feature type="binding site" evidence="11">
    <location>
        <begin position="31"/>
        <end position="36"/>
    </location>
    <ligand>
        <name>ATP</name>
        <dbReference type="ChEBI" id="CHEBI:30616"/>
    </ligand>
</feature>
<dbReference type="Gene3D" id="3.40.50.300">
    <property type="entry name" value="P-loop containing nucleotide triphosphate hydrolases"/>
    <property type="match status" value="1"/>
</dbReference>
<dbReference type="CDD" id="cd00464">
    <property type="entry name" value="SK"/>
    <property type="match status" value="1"/>
</dbReference>
<dbReference type="UniPathway" id="UPA00053">
    <property type="reaction ID" value="UER00088"/>
</dbReference>
<dbReference type="Pfam" id="PF01202">
    <property type="entry name" value="SKI"/>
    <property type="match status" value="1"/>
</dbReference>
<dbReference type="PANTHER" id="PTHR21087">
    <property type="entry name" value="SHIKIMATE KINASE"/>
    <property type="match status" value="1"/>
</dbReference>
<keyword evidence="6 11" id="KW-0547">Nucleotide-binding</keyword>
<evidence type="ECO:0000256" key="10">
    <source>
        <dbReference type="ARBA" id="ARBA00048567"/>
    </source>
</evidence>
<comment type="caution">
    <text evidence="12">The sequence shown here is derived from an EMBL/GenBank/DDBJ whole genome shotgun (WGS) entry which is preliminary data.</text>
</comment>
<dbReference type="GO" id="GO:0008652">
    <property type="term" value="P:amino acid biosynthetic process"/>
    <property type="evidence" value="ECO:0007669"/>
    <property type="project" value="UniProtKB-KW"/>
</dbReference>
<keyword evidence="11" id="KW-0963">Cytoplasm</keyword>
<dbReference type="HAMAP" id="MF_00109">
    <property type="entry name" value="Shikimate_kinase"/>
    <property type="match status" value="1"/>
</dbReference>
<dbReference type="GO" id="GO:0005524">
    <property type="term" value="F:ATP binding"/>
    <property type="evidence" value="ECO:0007669"/>
    <property type="project" value="UniProtKB-UniRule"/>
</dbReference>
<dbReference type="Proteomes" id="UP000305709">
    <property type="component" value="Unassembled WGS sequence"/>
</dbReference>
<dbReference type="InterPro" id="IPR027417">
    <property type="entry name" value="P-loop_NTPase"/>
</dbReference>
<dbReference type="PRINTS" id="PR01100">
    <property type="entry name" value="SHIKIMTKNASE"/>
</dbReference>
<evidence type="ECO:0000256" key="11">
    <source>
        <dbReference type="HAMAP-Rule" id="MF_00109"/>
    </source>
</evidence>
<dbReference type="NCBIfam" id="NF010552">
    <property type="entry name" value="PRK13946.1"/>
    <property type="match status" value="1"/>
</dbReference>
<comment type="subunit">
    <text evidence="11">Monomer.</text>
</comment>
<dbReference type="GO" id="GO:0009423">
    <property type="term" value="P:chorismate biosynthetic process"/>
    <property type="evidence" value="ECO:0007669"/>
    <property type="project" value="UniProtKB-UniRule"/>
</dbReference>
<evidence type="ECO:0000256" key="3">
    <source>
        <dbReference type="ARBA" id="ARBA00012154"/>
    </source>
</evidence>
<dbReference type="GO" id="GO:0009073">
    <property type="term" value="P:aromatic amino acid family biosynthetic process"/>
    <property type="evidence" value="ECO:0007669"/>
    <property type="project" value="UniProtKB-KW"/>
</dbReference>
<keyword evidence="5 11" id="KW-0808">Transferase</keyword>
<feature type="binding site" evidence="11">
    <location>
        <position position="35"/>
    </location>
    <ligand>
        <name>Mg(2+)</name>
        <dbReference type="ChEBI" id="CHEBI:18420"/>
    </ligand>
</feature>
<proteinExistence type="inferred from homology"/>
<dbReference type="EC" id="2.7.1.71" evidence="3 11"/>
<dbReference type="GO" id="GO:0004765">
    <property type="term" value="F:shikimate kinase activity"/>
    <property type="evidence" value="ECO:0007669"/>
    <property type="project" value="UniProtKB-UniRule"/>
</dbReference>
<keyword evidence="11" id="KW-0479">Metal-binding</keyword>
<protein>
    <recommendedName>
        <fullName evidence="3 11">Shikimate kinase</fullName>
        <shortName evidence="11">SK</shortName>
        <ecNumber evidence="3 11">2.7.1.71</ecNumber>
    </recommendedName>
</protein>
<dbReference type="GO" id="GO:0005829">
    <property type="term" value="C:cytosol"/>
    <property type="evidence" value="ECO:0007669"/>
    <property type="project" value="TreeGrafter"/>
</dbReference>
<comment type="catalytic activity">
    <reaction evidence="10 11">
        <text>shikimate + ATP = 3-phosphoshikimate + ADP + H(+)</text>
        <dbReference type="Rhea" id="RHEA:13121"/>
        <dbReference type="ChEBI" id="CHEBI:15378"/>
        <dbReference type="ChEBI" id="CHEBI:30616"/>
        <dbReference type="ChEBI" id="CHEBI:36208"/>
        <dbReference type="ChEBI" id="CHEBI:145989"/>
        <dbReference type="ChEBI" id="CHEBI:456216"/>
        <dbReference type="EC" id="2.7.1.71"/>
    </reaction>
</comment>
<evidence type="ECO:0000313" key="13">
    <source>
        <dbReference type="Proteomes" id="UP000305709"/>
    </source>
</evidence>
<dbReference type="OrthoDB" id="9800332at2"/>
<feature type="binding site" evidence="11">
    <location>
        <position position="77"/>
    </location>
    <ligand>
        <name>substrate</name>
    </ligand>
</feature>
<name>A0A5C4NCG4_9RHOB</name>
<reference evidence="12 13" key="1">
    <citation type="submission" date="2019-06" db="EMBL/GenBank/DDBJ databases">
        <authorList>
            <person name="Jiang L."/>
        </authorList>
    </citation>
    <scope>NUCLEOTIDE SEQUENCE [LARGE SCALE GENOMIC DNA]</scope>
    <source>
        <strain evidence="12 13">YIM 48858</strain>
    </source>
</reference>
<evidence type="ECO:0000256" key="4">
    <source>
        <dbReference type="ARBA" id="ARBA00022605"/>
    </source>
</evidence>
<comment type="cofactor">
    <cofactor evidence="11">
        <name>Mg(2+)</name>
        <dbReference type="ChEBI" id="CHEBI:18420"/>
    </cofactor>
    <text evidence="11">Binds 1 Mg(2+) ion per subunit.</text>
</comment>
<evidence type="ECO:0000256" key="2">
    <source>
        <dbReference type="ARBA" id="ARBA00006997"/>
    </source>
</evidence>
<dbReference type="PANTHER" id="PTHR21087:SF16">
    <property type="entry name" value="SHIKIMATE KINASE 1, CHLOROPLASTIC"/>
    <property type="match status" value="1"/>
</dbReference>
<keyword evidence="11" id="KW-0460">Magnesium</keyword>
<feature type="binding site" evidence="11">
    <location>
        <position position="156"/>
    </location>
    <ligand>
        <name>substrate</name>
    </ligand>
</feature>
<dbReference type="InterPro" id="IPR031322">
    <property type="entry name" value="Shikimate/glucono_kinase"/>
</dbReference>
<dbReference type="InterPro" id="IPR023000">
    <property type="entry name" value="Shikimate_kinase_CS"/>
</dbReference>
<feature type="binding site" evidence="11">
    <location>
        <position position="53"/>
    </location>
    <ligand>
        <name>substrate</name>
    </ligand>
</feature>
<dbReference type="RefSeq" id="WP_139082316.1">
    <property type="nucleotide sequence ID" value="NZ_VDFV01000021.1"/>
</dbReference>
<accession>A0A5C4NCG4</accession>
<evidence type="ECO:0000256" key="6">
    <source>
        <dbReference type="ARBA" id="ARBA00022741"/>
    </source>
</evidence>
<comment type="function">
    <text evidence="11">Catalyzes the specific phosphorylation of the 3-hydroxyl group of shikimic acid using ATP as a cosubstrate.</text>
</comment>
<dbReference type="AlphaFoldDB" id="A0A5C4NCG4"/>
<keyword evidence="7 11" id="KW-0418">Kinase</keyword>
<evidence type="ECO:0000256" key="1">
    <source>
        <dbReference type="ARBA" id="ARBA00004842"/>
    </source>
</evidence>
<dbReference type="SUPFAM" id="SSF52540">
    <property type="entry name" value="P-loop containing nucleoside triphosphate hydrolases"/>
    <property type="match status" value="1"/>
</dbReference>
<evidence type="ECO:0000313" key="12">
    <source>
        <dbReference type="EMBL" id="TNC69520.1"/>
    </source>
</evidence>
<evidence type="ECO:0000256" key="8">
    <source>
        <dbReference type="ARBA" id="ARBA00022840"/>
    </source>
</evidence>
<keyword evidence="8 11" id="KW-0067">ATP-binding</keyword>
<gene>
    <name evidence="11" type="primary">aroK</name>
    <name evidence="12" type="ORF">FHG71_13950</name>
</gene>
<keyword evidence="4 11" id="KW-0028">Amino-acid biosynthesis</keyword>
<comment type="similarity">
    <text evidence="2 11">Belongs to the shikimate kinase family.</text>
</comment>